<dbReference type="InterPro" id="IPR035451">
    <property type="entry name" value="Ada-like_dom_sf"/>
</dbReference>
<gene>
    <name evidence="1" type="ORF">BL253_18380</name>
</gene>
<dbReference type="AlphaFoldDB" id="A0A1V2I9A0"/>
<protein>
    <recommendedName>
        <fullName evidence="3">Metal-binding protein</fullName>
    </recommendedName>
</protein>
<reference evidence="2" key="1">
    <citation type="submission" date="2016-10" db="EMBL/GenBank/DDBJ databases">
        <title>Frankia sp. NRRL B-16386 Genome sequencing.</title>
        <authorList>
            <person name="Ghodhbane-Gtari F."/>
            <person name="Swanson E."/>
            <person name="Gueddou A."/>
            <person name="Hezbri K."/>
            <person name="Ktari K."/>
            <person name="Nouioui I."/>
            <person name="Morris K."/>
            <person name="Simpson S."/>
            <person name="Abebe-Akele F."/>
            <person name="Thomas K."/>
            <person name="Gtari M."/>
            <person name="Tisa L.S."/>
        </authorList>
    </citation>
    <scope>NUCLEOTIDE SEQUENCE [LARGE SCALE GENOMIC DNA]</scope>
    <source>
        <strain evidence="2">NRRL B-16386</strain>
    </source>
</reference>
<evidence type="ECO:0000313" key="2">
    <source>
        <dbReference type="Proteomes" id="UP000188929"/>
    </source>
</evidence>
<dbReference type="STRING" id="1834516.BL253_18380"/>
<evidence type="ECO:0000313" key="1">
    <source>
        <dbReference type="EMBL" id="ONH28872.1"/>
    </source>
</evidence>
<proteinExistence type="predicted"/>
<sequence>MPLRNRVTPQGDLVAVSARGTMLGNRGVLHDEDRQIVRTFQHRRWLLCELAFQGRCREIMKPRRYTELFFLDEAVGLAAGHRPCARCRPEAYEAFRRCFATGGRRNPSAEDLDRVLHAERLRPAPPAGPVAGLPDGGYVLLDDACWLVLGDRLLRWDAGGYRERRPRPGGQAAVLTPASTLAALRAGYRPRLHPSAAAS</sequence>
<dbReference type="Proteomes" id="UP000188929">
    <property type="component" value="Unassembled WGS sequence"/>
</dbReference>
<dbReference type="Gene3D" id="3.40.10.10">
    <property type="entry name" value="DNA Methylphosphotriester Repair Domain"/>
    <property type="match status" value="1"/>
</dbReference>
<evidence type="ECO:0008006" key="3">
    <source>
        <dbReference type="Google" id="ProtNLM"/>
    </source>
</evidence>
<dbReference type="RefSeq" id="WP_076818459.1">
    <property type="nucleotide sequence ID" value="NZ_MOMC01000037.1"/>
</dbReference>
<name>A0A1V2I9A0_9ACTN</name>
<dbReference type="OrthoDB" id="894286at2"/>
<accession>A0A1V2I9A0</accession>
<comment type="caution">
    <text evidence="1">The sequence shown here is derived from an EMBL/GenBank/DDBJ whole genome shotgun (WGS) entry which is preliminary data.</text>
</comment>
<keyword evidence="2" id="KW-1185">Reference proteome</keyword>
<dbReference type="SUPFAM" id="SSF57884">
    <property type="entry name" value="Ada DNA repair protein, N-terminal domain (N-Ada 10)"/>
    <property type="match status" value="1"/>
</dbReference>
<dbReference type="EMBL" id="MOMC01000037">
    <property type="protein sequence ID" value="ONH28872.1"/>
    <property type="molecule type" value="Genomic_DNA"/>
</dbReference>
<organism evidence="1 2">
    <name type="scientific">Pseudofrankia asymbiotica</name>
    <dbReference type="NCBI Taxonomy" id="1834516"/>
    <lineage>
        <taxon>Bacteria</taxon>
        <taxon>Bacillati</taxon>
        <taxon>Actinomycetota</taxon>
        <taxon>Actinomycetes</taxon>
        <taxon>Frankiales</taxon>
        <taxon>Frankiaceae</taxon>
        <taxon>Pseudofrankia</taxon>
    </lineage>
</organism>